<proteinExistence type="predicted"/>
<name>A0ACC1PTT6_9APHY</name>
<evidence type="ECO:0000313" key="2">
    <source>
        <dbReference type="Proteomes" id="UP001144978"/>
    </source>
</evidence>
<organism evidence="1 2">
    <name type="scientific">Trametes sanguinea</name>
    <dbReference type="NCBI Taxonomy" id="158606"/>
    <lineage>
        <taxon>Eukaryota</taxon>
        <taxon>Fungi</taxon>
        <taxon>Dikarya</taxon>
        <taxon>Basidiomycota</taxon>
        <taxon>Agaricomycotina</taxon>
        <taxon>Agaricomycetes</taxon>
        <taxon>Polyporales</taxon>
        <taxon>Polyporaceae</taxon>
        <taxon>Trametes</taxon>
    </lineage>
</organism>
<comment type="caution">
    <text evidence="1">The sequence shown here is derived from an EMBL/GenBank/DDBJ whole genome shotgun (WGS) entry which is preliminary data.</text>
</comment>
<gene>
    <name evidence="1" type="ORF">NUW54_g5917</name>
</gene>
<keyword evidence="2" id="KW-1185">Reference proteome</keyword>
<protein>
    <submittedName>
        <fullName evidence="1">Uncharacterized protein</fullName>
    </submittedName>
</protein>
<dbReference type="Proteomes" id="UP001144978">
    <property type="component" value="Unassembled WGS sequence"/>
</dbReference>
<sequence>MLDRDHVPERVAPSERRVFDSLGLVFVFTTTTAMQCRLGPPYTPSFCTWCHHAVQISFSEVITDSDSSQRDHNRVHGGQSASQSEHLAKERTRRLTGIESNTIIAPMVASCQPPARREYKPGRLHLTNSRSSPPYHRHHRRPPLSESGLPP</sequence>
<accession>A0ACC1PTT6</accession>
<reference evidence="1" key="1">
    <citation type="submission" date="2022-08" db="EMBL/GenBank/DDBJ databases">
        <title>Genome Sequence of Pycnoporus sanguineus.</title>
        <authorList>
            <person name="Buettner E."/>
        </authorList>
    </citation>
    <scope>NUCLEOTIDE SEQUENCE</scope>
    <source>
        <strain evidence="1">CG-C14</strain>
    </source>
</reference>
<evidence type="ECO:0000313" key="1">
    <source>
        <dbReference type="EMBL" id="KAJ3002308.1"/>
    </source>
</evidence>
<dbReference type="EMBL" id="JANSHE010001516">
    <property type="protein sequence ID" value="KAJ3002308.1"/>
    <property type="molecule type" value="Genomic_DNA"/>
</dbReference>